<dbReference type="EMBL" id="ML735251">
    <property type="protein sequence ID" value="KAE8390845.1"/>
    <property type="molecule type" value="Genomic_DNA"/>
</dbReference>
<feature type="region of interest" description="Disordered" evidence="1">
    <location>
        <begin position="37"/>
        <end position="116"/>
    </location>
</feature>
<name>A0A5N7C9Q8_PETAA</name>
<protein>
    <submittedName>
        <fullName evidence="2">Uncharacterized protein</fullName>
    </submittedName>
</protein>
<dbReference type="Proteomes" id="UP000326877">
    <property type="component" value="Unassembled WGS sequence"/>
</dbReference>
<dbReference type="AlphaFoldDB" id="A0A5N7C9Q8"/>
<evidence type="ECO:0000256" key="1">
    <source>
        <dbReference type="SAM" id="MobiDB-lite"/>
    </source>
</evidence>
<organism evidence="2">
    <name type="scientific">Petromyces alliaceus</name>
    <name type="common">Aspergillus alliaceus</name>
    <dbReference type="NCBI Taxonomy" id="209559"/>
    <lineage>
        <taxon>Eukaryota</taxon>
        <taxon>Fungi</taxon>
        <taxon>Dikarya</taxon>
        <taxon>Ascomycota</taxon>
        <taxon>Pezizomycotina</taxon>
        <taxon>Eurotiomycetes</taxon>
        <taxon>Eurotiomycetidae</taxon>
        <taxon>Eurotiales</taxon>
        <taxon>Aspergillaceae</taxon>
        <taxon>Aspergillus</taxon>
        <taxon>Aspergillus subgen. Circumdati</taxon>
    </lineage>
</organism>
<dbReference type="OrthoDB" id="4511127at2759"/>
<gene>
    <name evidence="2" type="ORF">BDV23DRAFT_183165</name>
</gene>
<sequence>MAIQVGSFLLTEVERALGIYEWEQNISREHSLRGEWTMGTPYKEHRSPRHKRTRPRESGEKNGRTTPSSRGLLSPAMIKMKVYEIEGGTGGRRGKIGSLRKKMKRVKKELERSIHR</sequence>
<evidence type="ECO:0000313" key="2">
    <source>
        <dbReference type="EMBL" id="KAE8390845.1"/>
    </source>
</evidence>
<proteinExistence type="predicted"/>
<reference evidence="2" key="1">
    <citation type="submission" date="2019-04" db="EMBL/GenBank/DDBJ databases">
        <title>Friends and foes A comparative genomics studyof 23 Aspergillus species from section Flavi.</title>
        <authorList>
            <consortium name="DOE Joint Genome Institute"/>
            <person name="Kjaerbolling I."/>
            <person name="Vesth T."/>
            <person name="Frisvad J.C."/>
            <person name="Nybo J.L."/>
            <person name="Theobald S."/>
            <person name="Kildgaard S."/>
            <person name="Isbrandt T."/>
            <person name="Kuo A."/>
            <person name="Sato A."/>
            <person name="Lyhne E.K."/>
            <person name="Kogle M.E."/>
            <person name="Wiebenga A."/>
            <person name="Kun R.S."/>
            <person name="Lubbers R.J."/>
            <person name="Makela M.R."/>
            <person name="Barry K."/>
            <person name="Chovatia M."/>
            <person name="Clum A."/>
            <person name="Daum C."/>
            <person name="Haridas S."/>
            <person name="He G."/>
            <person name="LaButti K."/>
            <person name="Lipzen A."/>
            <person name="Mondo S."/>
            <person name="Riley R."/>
            <person name="Salamov A."/>
            <person name="Simmons B.A."/>
            <person name="Magnuson J.K."/>
            <person name="Henrissat B."/>
            <person name="Mortensen U.H."/>
            <person name="Larsen T.O."/>
            <person name="Devries R.P."/>
            <person name="Grigoriev I.V."/>
            <person name="Machida M."/>
            <person name="Baker S.E."/>
            <person name="Andersen M.R."/>
        </authorList>
    </citation>
    <scope>NUCLEOTIDE SEQUENCE [LARGE SCALE GENOMIC DNA]</scope>
    <source>
        <strain evidence="2">IBT 14317</strain>
    </source>
</reference>
<accession>A0A5N7C9Q8</accession>
<feature type="compositionally biased region" description="Basic residues" evidence="1">
    <location>
        <begin position="92"/>
        <end position="107"/>
    </location>
</feature>